<comment type="function">
    <text evidence="6">Component of a complex that catalyzes the oxidation of glycolate to glyoxylate.</text>
</comment>
<feature type="domain" description="4Fe-4S ferredoxin-type" evidence="7">
    <location>
        <begin position="25"/>
        <end position="56"/>
    </location>
</feature>
<protein>
    <recommendedName>
        <fullName evidence="6">Glycolate oxidase iron-sulfur subunit</fullName>
        <ecNumber evidence="6">1.1.99.14</ecNumber>
    </recommendedName>
</protein>
<comment type="catalytic activity">
    <reaction evidence="6">
        <text>(R)-lactate + A = pyruvate + AH2</text>
        <dbReference type="Rhea" id="RHEA:15089"/>
        <dbReference type="ChEBI" id="CHEBI:13193"/>
        <dbReference type="ChEBI" id="CHEBI:15361"/>
        <dbReference type="ChEBI" id="CHEBI:16004"/>
        <dbReference type="ChEBI" id="CHEBI:17499"/>
    </reaction>
</comment>
<proteinExistence type="predicted"/>
<reference evidence="8 9" key="1">
    <citation type="submission" date="2020-07" db="EMBL/GenBank/DDBJ databases">
        <title>Thermoactinomyces phylogeny.</title>
        <authorList>
            <person name="Dunlap C."/>
        </authorList>
    </citation>
    <scope>NUCLEOTIDE SEQUENCE [LARGE SCALE GENOMIC DNA]</scope>
    <source>
        <strain evidence="8 9">AMNI-1</strain>
    </source>
</reference>
<evidence type="ECO:0000259" key="7">
    <source>
        <dbReference type="PROSITE" id="PS51379"/>
    </source>
</evidence>
<evidence type="ECO:0000256" key="4">
    <source>
        <dbReference type="ARBA" id="ARBA00023004"/>
    </source>
</evidence>
<dbReference type="EMBL" id="JACEOL010000034">
    <property type="protein sequence ID" value="MBA4602758.1"/>
    <property type="molecule type" value="Genomic_DNA"/>
</dbReference>
<dbReference type="GO" id="GO:0019154">
    <property type="term" value="F:glycolate dehydrogenase activity"/>
    <property type="evidence" value="ECO:0007669"/>
    <property type="project" value="UniProtKB-EC"/>
</dbReference>
<evidence type="ECO:0000313" key="8">
    <source>
        <dbReference type="EMBL" id="MBA4602758.1"/>
    </source>
</evidence>
<dbReference type="PROSITE" id="PS00198">
    <property type="entry name" value="4FE4S_FER_1"/>
    <property type="match status" value="2"/>
</dbReference>
<dbReference type="InterPro" id="IPR017896">
    <property type="entry name" value="4Fe4S_Fe-S-bd"/>
</dbReference>
<evidence type="ECO:0000256" key="1">
    <source>
        <dbReference type="ARBA" id="ARBA00022485"/>
    </source>
</evidence>
<dbReference type="InterPro" id="IPR009051">
    <property type="entry name" value="Helical_ferredxn"/>
</dbReference>
<evidence type="ECO:0000256" key="5">
    <source>
        <dbReference type="ARBA" id="ARBA00023014"/>
    </source>
</evidence>
<dbReference type="Pfam" id="PF13183">
    <property type="entry name" value="Fer4_8"/>
    <property type="match status" value="1"/>
</dbReference>
<keyword evidence="3" id="KW-0677">Repeat</keyword>
<comment type="caution">
    <text evidence="8">The sequence shown here is derived from an EMBL/GenBank/DDBJ whole genome shotgun (WGS) entry which is preliminary data.</text>
</comment>
<dbReference type="InterPro" id="IPR017900">
    <property type="entry name" value="4Fe4S_Fe_S_CS"/>
</dbReference>
<keyword evidence="6" id="KW-0249">Electron transport</keyword>
<evidence type="ECO:0000256" key="2">
    <source>
        <dbReference type="ARBA" id="ARBA00022723"/>
    </source>
</evidence>
<keyword evidence="2 6" id="KW-0479">Metal-binding</keyword>
<dbReference type="Proteomes" id="UP000538292">
    <property type="component" value="Unassembled WGS sequence"/>
</dbReference>
<dbReference type="PIRSF" id="PIRSF000139">
    <property type="entry name" value="Glc_ox_4Fe-4S"/>
    <property type="match status" value="1"/>
</dbReference>
<dbReference type="GO" id="GO:0051539">
    <property type="term" value="F:4 iron, 4 sulfur cluster binding"/>
    <property type="evidence" value="ECO:0007669"/>
    <property type="project" value="UniProtKB-UniRule"/>
</dbReference>
<feature type="domain" description="4Fe-4S ferredoxin-type" evidence="7">
    <location>
        <begin position="76"/>
        <end position="100"/>
    </location>
</feature>
<dbReference type="SUPFAM" id="SSF46548">
    <property type="entry name" value="alpha-helical ferredoxin"/>
    <property type="match status" value="1"/>
</dbReference>
<evidence type="ECO:0000256" key="3">
    <source>
        <dbReference type="ARBA" id="ARBA00022737"/>
    </source>
</evidence>
<sequence length="450" mass="50051">MPKSTCPPLNQVSERNLSLAEALQNTLDEDQLTQCMRCGFCLPACPTYRETGFEDASPRGRIALMKAVYDGEINPGKDFINQINLCLGCRGCEPACPAGVSYGRLLEQSRSAIYQHKPANRIGKSFQQILLRQFFLHQNRLKKAGSLLGFYQRSVLKILVDCTRLNHILPKQIRDLESILPVVEPVSDLQTVPPAKPVGRVGLFRGCIMDVLFARTNQHTIQLLNAAGYEVIIPDDQTCCGALHAHTGDRNQSVRLAKQNIEAFAGIDVVCSNAGGCGAMLVEYAELLKDEPEWHQKALSFEKKIRDISELLYDQIERLSFRTPVHQRVTYQDSCHLINGMKVTTPRRLLKKVENTTFVELTEANRCCGSAGIYNILQPEMANRLLKEKMGHVKNTRADVLITSNPGCLLQMKLGVNRAGLAGSMEVMHLVDFLAENIQNKQSGMIGTGQ</sequence>
<dbReference type="Pfam" id="PF02754">
    <property type="entry name" value="CCG"/>
    <property type="match status" value="2"/>
</dbReference>
<keyword evidence="6" id="KW-0813">Transport</keyword>
<dbReference type="PROSITE" id="PS51379">
    <property type="entry name" value="4FE4S_FER_2"/>
    <property type="match status" value="2"/>
</dbReference>
<keyword evidence="1 6" id="KW-0004">4Fe-4S</keyword>
<keyword evidence="9" id="KW-1185">Reference proteome</keyword>
<dbReference type="InterPro" id="IPR004017">
    <property type="entry name" value="Cys_rich_dom"/>
</dbReference>
<keyword evidence="5 6" id="KW-0411">Iron-sulfur</keyword>
<gene>
    <name evidence="8" type="ORF">H2C83_10620</name>
</gene>
<name>A0A7W1XT30_9BACL</name>
<dbReference type="PANTHER" id="PTHR32479:SF17">
    <property type="entry name" value="GLYCOLATE OXIDASE IRON-SULFUR SUBUNIT"/>
    <property type="match status" value="1"/>
</dbReference>
<dbReference type="EC" id="1.1.99.14" evidence="6"/>
<accession>A0A7W1XT30</accession>
<dbReference type="Gene3D" id="1.10.1060.10">
    <property type="entry name" value="Alpha-helical ferredoxin"/>
    <property type="match status" value="1"/>
</dbReference>
<evidence type="ECO:0000313" key="9">
    <source>
        <dbReference type="Proteomes" id="UP000538292"/>
    </source>
</evidence>
<comment type="catalytic activity">
    <reaction evidence="6">
        <text>glycolate + A = glyoxylate + AH2</text>
        <dbReference type="Rhea" id="RHEA:21264"/>
        <dbReference type="ChEBI" id="CHEBI:13193"/>
        <dbReference type="ChEBI" id="CHEBI:17499"/>
        <dbReference type="ChEBI" id="CHEBI:29805"/>
        <dbReference type="ChEBI" id="CHEBI:36655"/>
        <dbReference type="EC" id="1.1.99.14"/>
    </reaction>
</comment>
<keyword evidence="4 6" id="KW-0408">Iron</keyword>
<dbReference type="AlphaFoldDB" id="A0A7W1XT30"/>
<dbReference type="InterPro" id="IPR012257">
    <property type="entry name" value="Glc_ox_4Fe-4S"/>
</dbReference>
<comment type="cofactor">
    <cofactor evidence="6">
        <name>[4Fe-4S] cluster</name>
        <dbReference type="ChEBI" id="CHEBI:49883"/>
    </cofactor>
    <text evidence="6">Binds 2 [4Fe-4S] clusters.</text>
</comment>
<dbReference type="RefSeq" id="WP_181740625.1">
    <property type="nucleotide sequence ID" value="NZ_JACEOL010000034.1"/>
</dbReference>
<evidence type="ECO:0000256" key="6">
    <source>
        <dbReference type="PIRNR" id="PIRNR000139"/>
    </source>
</evidence>
<dbReference type="PANTHER" id="PTHR32479">
    <property type="entry name" value="GLYCOLATE OXIDASE IRON-SULFUR SUBUNIT"/>
    <property type="match status" value="1"/>
</dbReference>
<dbReference type="GO" id="GO:0046872">
    <property type="term" value="F:metal ion binding"/>
    <property type="evidence" value="ECO:0007669"/>
    <property type="project" value="UniProtKB-UniRule"/>
</dbReference>
<organism evidence="8 9">
    <name type="scientific">Thermoactinomyces mirandus</name>
    <dbReference type="NCBI Taxonomy" id="2756294"/>
    <lineage>
        <taxon>Bacteria</taxon>
        <taxon>Bacillati</taxon>
        <taxon>Bacillota</taxon>
        <taxon>Bacilli</taxon>
        <taxon>Bacillales</taxon>
        <taxon>Thermoactinomycetaceae</taxon>
        <taxon>Thermoactinomyces</taxon>
    </lineage>
</organism>